<feature type="domain" description="CxC1-like cysteine cluster associated with KDZ transposases" evidence="1">
    <location>
        <begin position="60"/>
        <end position="124"/>
    </location>
</feature>
<dbReference type="Pfam" id="PF18802">
    <property type="entry name" value="CxC1"/>
    <property type="match status" value="1"/>
</dbReference>
<name>A0A0C3J4S9_PISTI</name>
<proteinExistence type="predicted"/>
<organism evidence="2 3">
    <name type="scientific">Pisolithus tinctorius Marx 270</name>
    <dbReference type="NCBI Taxonomy" id="870435"/>
    <lineage>
        <taxon>Eukaryota</taxon>
        <taxon>Fungi</taxon>
        <taxon>Dikarya</taxon>
        <taxon>Basidiomycota</taxon>
        <taxon>Agaricomycotina</taxon>
        <taxon>Agaricomycetes</taxon>
        <taxon>Agaricomycetidae</taxon>
        <taxon>Boletales</taxon>
        <taxon>Sclerodermatineae</taxon>
        <taxon>Pisolithaceae</taxon>
        <taxon>Pisolithus</taxon>
    </lineage>
</organism>
<dbReference type="STRING" id="870435.A0A0C3J4S9"/>
<dbReference type="InterPro" id="IPR041320">
    <property type="entry name" value="CxC1"/>
</dbReference>
<evidence type="ECO:0000313" key="2">
    <source>
        <dbReference type="EMBL" id="KIN92706.1"/>
    </source>
</evidence>
<evidence type="ECO:0000259" key="1">
    <source>
        <dbReference type="Pfam" id="PF18802"/>
    </source>
</evidence>
<reference evidence="2 3" key="1">
    <citation type="submission" date="2014-04" db="EMBL/GenBank/DDBJ databases">
        <authorList>
            <consortium name="DOE Joint Genome Institute"/>
            <person name="Kuo A."/>
            <person name="Kohler A."/>
            <person name="Costa M.D."/>
            <person name="Nagy L.G."/>
            <person name="Floudas D."/>
            <person name="Copeland A."/>
            <person name="Barry K.W."/>
            <person name="Cichocki N."/>
            <person name="Veneault-Fourrey C."/>
            <person name="LaButti K."/>
            <person name="Lindquist E.A."/>
            <person name="Lipzen A."/>
            <person name="Lundell T."/>
            <person name="Morin E."/>
            <person name="Murat C."/>
            <person name="Sun H."/>
            <person name="Tunlid A."/>
            <person name="Henrissat B."/>
            <person name="Grigoriev I.V."/>
            <person name="Hibbett D.S."/>
            <person name="Martin F."/>
            <person name="Nordberg H.P."/>
            <person name="Cantor M.N."/>
            <person name="Hua S.X."/>
        </authorList>
    </citation>
    <scope>NUCLEOTIDE SEQUENCE [LARGE SCALE GENOMIC DNA]</scope>
    <source>
        <strain evidence="2 3">Marx 270</strain>
    </source>
</reference>
<dbReference type="HOGENOM" id="CLU_004552_6_2_1"/>
<keyword evidence="3" id="KW-1185">Reference proteome</keyword>
<protein>
    <recommendedName>
        <fullName evidence="1">CxC1-like cysteine cluster associated with KDZ transposases domain-containing protein</fullName>
    </recommendedName>
</protein>
<dbReference type="InParanoid" id="A0A0C3J4S9"/>
<dbReference type="AlphaFoldDB" id="A0A0C3J4S9"/>
<sequence>CLSGSQKHENQWWQWSQDIIPALLKPYMCYLEASQSLCMAVDPPVIHQCCTCTVYPGLEDIEISYCACTPAPICLMGHGLYASSPVVPTLAVDLHVLEFVKKLFVWLTPNTTAWCEALESFLDGQGYRL</sequence>
<dbReference type="OrthoDB" id="3200967at2759"/>
<accession>A0A0C3J4S9</accession>
<evidence type="ECO:0000313" key="3">
    <source>
        <dbReference type="Proteomes" id="UP000054217"/>
    </source>
</evidence>
<reference evidence="3" key="2">
    <citation type="submission" date="2015-01" db="EMBL/GenBank/DDBJ databases">
        <title>Evolutionary Origins and Diversification of the Mycorrhizal Mutualists.</title>
        <authorList>
            <consortium name="DOE Joint Genome Institute"/>
            <consortium name="Mycorrhizal Genomics Consortium"/>
            <person name="Kohler A."/>
            <person name="Kuo A."/>
            <person name="Nagy L.G."/>
            <person name="Floudas D."/>
            <person name="Copeland A."/>
            <person name="Barry K.W."/>
            <person name="Cichocki N."/>
            <person name="Veneault-Fourrey C."/>
            <person name="LaButti K."/>
            <person name="Lindquist E.A."/>
            <person name="Lipzen A."/>
            <person name="Lundell T."/>
            <person name="Morin E."/>
            <person name="Murat C."/>
            <person name="Riley R."/>
            <person name="Ohm R."/>
            <person name="Sun H."/>
            <person name="Tunlid A."/>
            <person name="Henrissat B."/>
            <person name="Grigoriev I.V."/>
            <person name="Hibbett D.S."/>
            <person name="Martin F."/>
        </authorList>
    </citation>
    <scope>NUCLEOTIDE SEQUENCE [LARGE SCALE GENOMIC DNA]</scope>
    <source>
        <strain evidence="3">Marx 270</strain>
    </source>
</reference>
<feature type="non-terminal residue" evidence="2">
    <location>
        <position position="1"/>
    </location>
</feature>
<feature type="non-terminal residue" evidence="2">
    <location>
        <position position="129"/>
    </location>
</feature>
<dbReference type="Proteomes" id="UP000054217">
    <property type="component" value="Unassembled WGS sequence"/>
</dbReference>
<gene>
    <name evidence="2" type="ORF">M404DRAFT_116927</name>
</gene>
<dbReference type="EMBL" id="KN832463">
    <property type="protein sequence ID" value="KIN92706.1"/>
    <property type="molecule type" value="Genomic_DNA"/>
</dbReference>